<feature type="compositionally biased region" description="Low complexity" evidence="1">
    <location>
        <begin position="32"/>
        <end position="47"/>
    </location>
</feature>
<dbReference type="EMBL" id="BMVF01000005">
    <property type="protein sequence ID" value="GHD88272.1"/>
    <property type="molecule type" value="Genomic_DNA"/>
</dbReference>
<evidence type="ECO:0000313" key="2">
    <source>
        <dbReference type="EMBL" id="GHD88272.1"/>
    </source>
</evidence>
<organism evidence="2 3">
    <name type="scientific">Streptomyces naganishii JCM 4654</name>
    <dbReference type="NCBI Taxonomy" id="1306179"/>
    <lineage>
        <taxon>Bacteria</taxon>
        <taxon>Bacillati</taxon>
        <taxon>Actinomycetota</taxon>
        <taxon>Actinomycetes</taxon>
        <taxon>Kitasatosporales</taxon>
        <taxon>Streptomycetaceae</taxon>
        <taxon>Streptomyces</taxon>
    </lineage>
</organism>
<dbReference type="Proteomes" id="UP000608955">
    <property type="component" value="Unassembled WGS sequence"/>
</dbReference>
<reference evidence="2" key="1">
    <citation type="journal article" date="2014" name="Int. J. Syst. Evol. Microbiol.">
        <title>Complete genome sequence of Corynebacterium casei LMG S-19264T (=DSM 44701T), isolated from a smear-ripened cheese.</title>
        <authorList>
            <consortium name="US DOE Joint Genome Institute (JGI-PGF)"/>
            <person name="Walter F."/>
            <person name="Albersmeier A."/>
            <person name="Kalinowski J."/>
            <person name="Ruckert C."/>
        </authorList>
    </citation>
    <scope>NUCLEOTIDE SEQUENCE</scope>
    <source>
        <strain evidence="2">JCM 4654</strain>
    </source>
</reference>
<evidence type="ECO:0000313" key="3">
    <source>
        <dbReference type="Proteomes" id="UP000608955"/>
    </source>
</evidence>
<gene>
    <name evidence="2" type="ORF">GCM10010508_23640</name>
</gene>
<reference evidence="2" key="2">
    <citation type="submission" date="2020-09" db="EMBL/GenBank/DDBJ databases">
        <authorList>
            <person name="Sun Q."/>
            <person name="Ohkuma M."/>
        </authorList>
    </citation>
    <scope>NUCLEOTIDE SEQUENCE</scope>
    <source>
        <strain evidence="2">JCM 4654</strain>
    </source>
</reference>
<accession>A0A918Y217</accession>
<proteinExistence type="predicted"/>
<comment type="caution">
    <text evidence="2">The sequence shown here is derived from an EMBL/GenBank/DDBJ whole genome shotgun (WGS) entry which is preliminary data.</text>
</comment>
<sequence length="60" mass="5771">MSVPLLPLSTALPPAVGLGAGCPTTGRPGTEAPTSLGLSLGLGTPATERPGTASLTTMEP</sequence>
<protein>
    <submittedName>
        <fullName evidence="2">Uncharacterized protein</fullName>
    </submittedName>
</protein>
<evidence type="ECO:0000256" key="1">
    <source>
        <dbReference type="SAM" id="MobiDB-lite"/>
    </source>
</evidence>
<feature type="region of interest" description="Disordered" evidence="1">
    <location>
        <begin position="22"/>
        <end position="60"/>
    </location>
</feature>
<name>A0A918Y217_9ACTN</name>
<dbReference type="AlphaFoldDB" id="A0A918Y217"/>
<keyword evidence="3" id="KW-1185">Reference proteome</keyword>